<evidence type="ECO:0000256" key="1">
    <source>
        <dbReference type="SAM" id="MobiDB-lite"/>
    </source>
</evidence>
<evidence type="ECO:0000313" key="2">
    <source>
        <dbReference type="EMBL" id="KAL3640250.1"/>
    </source>
</evidence>
<dbReference type="PANTHER" id="PTHR33052">
    <property type="entry name" value="DUF4228 DOMAIN PROTEIN-RELATED"/>
    <property type="match status" value="1"/>
</dbReference>
<feature type="region of interest" description="Disordered" evidence="1">
    <location>
        <begin position="111"/>
        <end position="145"/>
    </location>
</feature>
<comment type="caution">
    <text evidence="2">The sequence shown here is derived from an EMBL/GenBank/DDBJ whole genome shotgun (WGS) entry which is preliminary data.</text>
</comment>
<dbReference type="Proteomes" id="UP001632038">
    <property type="component" value="Unassembled WGS sequence"/>
</dbReference>
<keyword evidence="3" id="KW-1185">Reference proteome</keyword>
<dbReference type="EMBL" id="JAVIJP010000017">
    <property type="protein sequence ID" value="KAL3640250.1"/>
    <property type="molecule type" value="Genomic_DNA"/>
</dbReference>
<dbReference type="AlphaFoldDB" id="A0ABD3DD45"/>
<feature type="compositionally biased region" description="Basic and acidic residues" evidence="1">
    <location>
        <begin position="135"/>
        <end position="145"/>
    </location>
</feature>
<proteinExistence type="predicted"/>
<reference evidence="3" key="1">
    <citation type="journal article" date="2024" name="IScience">
        <title>Strigolactones Initiate the Formation of Haustorium-like Structures in Castilleja.</title>
        <authorList>
            <person name="Buerger M."/>
            <person name="Peterson D."/>
            <person name="Chory J."/>
        </authorList>
    </citation>
    <scope>NUCLEOTIDE SEQUENCE [LARGE SCALE GENOMIC DNA]</scope>
</reference>
<evidence type="ECO:0000313" key="3">
    <source>
        <dbReference type="Proteomes" id="UP001632038"/>
    </source>
</evidence>
<sequence>MGICNSCDSTSVATAKLILADGKLLEYSYPVSVSYVLQKNIPACFICNADELDFDDVVSALGGDDVLYPGHLYFALPLSRMGRRLRAEEMAALAVRASSALRDHTVVFSDESVARPSRSKAAGGGESGRRRRRGEFKERLSGIPE</sequence>
<name>A0ABD3DD45_9LAMI</name>
<accession>A0ABD3DD45</accession>
<protein>
    <submittedName>
        <fullName evidence="2">Uncharacterized protein</fullName>
    </submittedName>
</protein>
<dbReference type="InterPro" id="IPR025322">
    <property type="entry name" value="PADRE_dom"/>
</dbReference>
<gene>
    <name evidence="2" type="ORF">CASFOL_015218</name>
</gene>
<organism evidence="2 3">
    <name type="scientific">Castilleja foliolosa</name>
    <dbReference type="NCBI Taxonomy" id="1961234"/>
    <lineage>
        <taxon>Eukaryota</taxon>
        <taxon>Viridiplantae</taxon>
        <taxon>Streptophyta</taxon>
        <taxon>Embryophyta</taxon>
        <taxon>Tracheophyta</taxon>
        <taxon>Spermatophyta</taxon>
        <taxon>Magnoliopsida</taxon>
        <taxon>eudicotyledons</taxon>
        <taxon>Gunneridae</taxon>
        <taxon>Pentapetalae</taxon>
        <taxon>asterids</taxon>
        <taxon>lamiids</taxon>
        <taxon>Lamiales</taxon>
        <taxon>Orobanchaceae</taxon>
        <taxon>Pedicularideae</taxon>
        <taxon>Castillejinae</taxon>
        <taxon>Castilleja</taxon>
    </lineage>
</organism>
<dbReference type="Pfam" id="PF14009">
    <property type="entry name" value="PADRE"/>
    <property type="match status" value="1"/>
</dbReference>